<feature type="compositionally biased region" description="Basic and acidic residues" evidence="6">
    <location>
        <begin position="504"/>
        <end position="516"/>
    </location>
</feature>
<keyword evidence="4" id="KW-0520">NAD</keyword>
<dbReference type="EMBL" id="BTSX01000001">
    <property type="protein sequence ID" value="GMS80625.1"/>
    <property type="molecule type" value="Genomic_DNA"/>
</dbReference>
<feature type="compositionally biased region" description="Basic and acidic residues" evidence="6">
    <location>
        <begin position="345"/>
        <end position="356"/>
    </location>
</feature>
<feature type="region of interest" description="Disordered" evidence="6">
    <location>
        <begin position="328"/>
        <end position="445"/>
    </location>
</feature>
<feature type="compositionally biased region" description="Low complexity" evidence="6">
    <location>
        <begin position="549"/>
        <end position="567"/>
    </location>
</feature>
<name>A0AAV5SKH1_9BILA</name>
<keyword evidence="2" id="KW-0808">Transferase</keyword>
<feature type="region of interest" description="Disordered" evidence="6">
    <location>
        <begin position="694"/>
        <end position="714"/>
    </location>
</feature>
<feature type="region of interest" description="Disordered" evidence="6">
    <location>
        <begin position="581"/>
        <end position="621"/>
    </location>
</feature>
<feature type="region of interest" description="Disordered" evidence="6">
    <location>
        <begin position="734"/>
        <end position="771"/>
    </location>
</feature>
<evidence type="ECO:0008006" key="9">
    <source>
        <dbReference type="Google" id="ProtNLM"/>
    </source>
</evidence>
<comment type="caution">
    <text evidence="7">The sequence shown here is derived from an EMBL/GenBank/DDBJ whole genome shotgun (WGS) entry which is preliminary data.</text>
</comment>
<feature type="compositionally biased region" description="Basic and acidic residues" evidence="6">
    <location>
        <begin position="379"/>
        <end position="414"/>
    </location>
</feature>
<evidence type="ECO:0000313" key="8">
    <source>
        <dbReference type="Proteomes" id="UP001432027"/>
    </source>
</evidence>
<feature type="compositionally biased region" description="Low complexity" evidence="6">
    <location>
        <begin position="610"/>
        <end position="621"/>
    </location>
</feature>
<gene>
    <name evidence="7" type="ORF">PENTCL1PPCAC_2800</name>
</gene>
<evidence type="ECO:0000256" key="3">
    <source>
        <dbReference type="ARBA" id="ARBA00022695"/>
    </source>
</evidence>
<feature type="compositionally biased region" description="Basic and acidic residues" evidence="6">
    <location>
        <begin position="734"/>
        <end position="748"/>
    </location>
</feature>
<protein>
    <recommendedName>
        <fullName evidence="9">PARP catalytic domain-containing protein</fullName>
    </recommendedName>
</protein>
<keyword evidence="3" id="KW-0548">Nucleotidyltransferase</keyword>
<comment type="similarity">
    <text evidence="5">Belongs to the ARTD/PARP family.</text>
</comment>
<evidence type="ECO:0000256" key="5">
    <source>
        <dbReference type="ARBA" id="ARBA00024347"/>
    </source>
</evidence>
<feature type="region of interest" description="Disordered" evidence="6">
    <location>
        <begin position="504"/>
        <end position="568"/>
    </location>
</feature>
<feature type="compositionally biased region" description="Acidic residues" evidence="6">
    <location>
        <begin position="517"/>
        <end position="548"/>
    </location>
</feature>
<sequence length="771" mass="83082">GLKNMSGTKYQLVGAAYGKGIYMSPFLDFAIGYASRMGGSFSRRVTPSGGVMTDRPIRSSCTTSECCDTERAEDLSCVALVEVVDCPEAYNEKTEEIFVVEKDQWCSIRMLLLYRSSDIDKLHTAIDKASLPRRDQKYASRASSRLTRLSSARAAFTAHAAAVLTPPSASSAAAAASGGGSLSLQQSQAPPQQTFGVRGYSSFAPSHQQSIPPTSQSLMSFMMNKFNNWAGGTVGGSGGTGAAGGAGSDPAASARPDQMDQMGIVNLAKTKKLERQLKRKEEAARRSVVAAAAAAGGGGVVLPDVSAAATLGSSSLSASSSSNVIVDLGKEEEEEEQPGTSGLQKESERQREERMKMALGDSQEGKVLAPGKSDDEDWLEMREARRLRKEQNKKNKKKGDAHTWKEIGKVEKESSKRKRSMFDSTPDVPKKTSSSPSNDKHTDLTEEDIKMLEMFADSDLGEDDVQVLNVNKGKERIKKKLDKKLEKMMKDESDDDIEIVEAKESRKTKNVKREPFSDIEDEEEDDDDDVIELMNNWEEEEKEEDAQEDSAGGSSSQAAAAAPATATHYVPLTSYIRKTVRNSYPPMAGPPPSSSSLPSSASFPPPGLPPSSLQHSHSVQSLQLVQQQSVAQMQQSLNSLSSMMMKPYVSSLPPTGSSTASTGPSSAAAAAAAVAAGTAGSAGLLQMMSGFFPSRRRRRGTSDGRGAIPGDLTTISDEQREQIYRVVRMFRNSGFEERVNRHMNREEEEKKEEEEGPSEGGSGDSTNSSDM</sequence>
<proteinExistence type="inferred from homology"/>
<evidence type="ECO:0000256" key="1">
    <source>
        <dbReference type="ARBA" id="ARBA00022676"/>
    </source>
</evidence>
<feature type="non-terminal residue" evidence="7">
    <location>
        <position position="1"/>
    </location>
</feature>
<feature type="compositionally biased region" description="Polar residues" evidence="6">
    <location>
        <begin position="203"/>
        <end position="214"/>
    </location>
</feature>
<dbReference type="GO" id="GO:0016779">
    <property type="term" value="F:nucleotidyltransferase activity"/>
    <property type="evidence" value="ECO:0007669"/>
    <property type="project" value="UniProtKB-KW"/>
</dbReference>
<dbReference type="PANTHER" id="PTHR21328">
    <property type="entry name" value="POLY ADP-RIBOSE POLYMERASE FAMILY, MEMBER PARP"/>
    <property type="match status" value="1"/>
</dbReference>
<feature type="compositionally biased region" description="Low complexity" evidence="6">
    <location>
        <begin position="181"/>
        <end position="193"/>
    </location>
</feature>
<dbReference type="InterPro" id="IPR051838">
    <property type="entry name" value="ARTD_PARP"/>
</dbReference>
<organism evidence="7 8">
    <name type="scientific">Pristionchus entomophagus</name>
    <dbReference type="NCBI Taxonomy" id="358040"/>
    <lineage>
        <taxon>Eukaryota</taxon>
        <taxon>Metazoa</taxon>
        <taxon>Ecdysozoa</taxon>
        <taxon>Nematoda</taxon>
        <taxon>Chromadorea</taxon>
        <taxon>Rhabditida</taxon>
        <taxon>Rhabditina</taxon>
        <taxon>Diplogasteromorpha</taxon>
        <taxon>Diplogasteroidea</taxon>
        <taxon>Neodiplogasteridae</taxon>
        <taxon>Pristionchus</taxon>
    </lineage>
</organism>
<keyword evidence="1" id="KW-0328">Glycosyltransferase</keyword>
<reference evidence="7" key="1">
    <citation type="submission" date="2023-10" db="EMBL/GenBank/DDBJ databases">
        <title>Genome assembly of Pristionchus species.</title>
        <authorList>
            <person name="Yoshida K."/>
            <person name="Sommer R.J."/>
        </authorList>
    </citation>
    <scope>NUCLEOTIDE SEQUENCE</scope>
    <source>
        <strain evidence="7">RS0144</strain>
    </source>
</reference>
<feature type="region of interest" description="Disordered" evidence="6">
    <location>
        <begin position="181"/>
        <end position="214"/>
    </location>
</feature>
<keyword evidence="8" id="KW-1185">Reference proteome</keyword>
<dbReference type="Proteomes" id="UP001432027">
    <property type="component" value="Unassembled WGS sequence"/>
</dbReference>
<evidence type="ECO:0000256" key="4">
    <source>
        <dbReference type="ARBA" id="ARBA00023027"/>
    </source>
</evidence>
<evidence type="ECO:0000256" key="2">
    <source>
        <dbReference type="ARBA" id="ARBA00022679"/>
    </source>
</evidence>
<accession>A0AAV5SKH1</accession>
<evidence type="ECO:0000256" key="6">
    <source>
        <dbReference type="SAM" id="MobiDB-lite"/>
    </source>
</evidence>
<dbReference type="GO" id="GO:0016757">
    <property type="term" value="F:glycosyltransferase activity"/>
    <property type="evidence" value="ECO:0007669"/>
    <property type="project" value="UniProtKB-KW"/>
</dbReference>
<dbReference type="AlphaFoldDB" id="A0AAV5SKH1"/>
<evidence type="ECO:0000313" key="7">
    <source>
        <dbReference type="EMBL" id="GMS80625.1"/>
    </source>
</evidence>